<feature type="domain" description="AB hydrolase-1" evidence="1">
    <location>
        <begin position="16"/>
        <end position="256"/>
    </location>
</feature>
<dbReference type="InterPro" id="IPR000073">
    <property type="entry name" value="AB_hydrolase_1"/>
</dbReference>
<dbReference type="GO" id="GO:0046464">
    <property type="term" value="P:acylglycerol catabolic process"/>
    <property type="evidence" value="ECO:0007669"/>
    <property type="project" value="TreeGrafter"/>
</dbReference>
<organism evidence="2 3">
    <name type="scientific">Lysinibacillus sphaericus</name>
    <name type="common">Bacillus sphaericus</name>
    <dbReference type="NCBI Taxonomy" id="1421"/>
    <lineage>
        <taxon>Bacteria</taxon>
        <taxon>Bacillati</taxon>
        <taxon>Bacillota</taxon>
        <taxon>Bacilli</taxon>
        <taxon>Bacillales</taxon>
        <taxon>Bacillaceae</taxon>
        <taxon>Lysinibacillus</taxon>
    </lineage>
</organism>
<name>A0A2S0JVY8_LYSSH</name>
<dbReference type="PRINTS" id="PR00111">
    <property type="entry name" value="ABHYDROLASE"/>
</dbReference>
<dbReference type="Gene3D" id="3.40.50.1820">
    <property type="entry name" value="alpha/beta hydrolase"/>
    <property type="match status" value="1"/>
</dbReference>
<reference evidence="2 3" key="1">
    <citation type="submission" date="2017-03" db="EMBL/GenBank/DDBJ databases">
        <title>The whole genome sequencing and assembly of Lysinibacillus sphaericus DSM 28T strain.</title>
        <authorList>
            <person name="Lee Y.-J."/>
            <person name="Yi H."/>
            <person name="Bahn Y.-S."/>
            <person name="Kim J.F."/>
            <person name="Lee D.-W."/>
        </authorList>
    </citation>
    <scope>NUCLEOTIDE SEQUENCE [LARGE SCALE GENOMIC DNA]</scope>
    <source>
        <strain evidence="2 3">DSM 28</strain>
    </source>
</reference>
<protein>
    <recommendedName>
        <fullName evidence="1">AB hydrolase-1 domain-containing protein</fullName>
    </recommendedName>
</protein>
<dbReference type="PRINTS" id="PR00412">
    <property type="entry name" value="EPOXHYDRLASE"/>
</dbReference>
<dbReference type="InterPro" id="IPR000639">
    <property type="entry name" value="Epox_hydrolase-like"/>
</dbReference>
<dbReference type="InterPro" id="IPR050266">
    <property type="entry name" value="AB_hydrolase_sf"/>
</dbReference>
<dbReference type="SUPFAM" id="SSF53474">
    <property type="entry name" value="alpha/beta-Hydrolases"/>
    <property type="match status" value="1"/>
</dbReference>
<dbReference type="EMBL" id="CP019980">
    <property type="protein sequence ID" value="AVK95124.1"/>
    <property type="molecule type" value="Genomic_DNA"/>
</dbReference>
<dbReference type="GO" id="GO:0047372">
    <property type="term" value="F:monoacylglycerol lipase activity"/>
    <property type="evidence" value="ECO:0007669"/>
    <property type="project" value="TreeGrafter"/>
</dbReference>
<gene>
    <name evidence="2" type="ORF">LS41612_01840</name>
</gene>
<dbReference type="Proteomes" id="UP000238825">
    <property type="component" value="Chromosome"/>
</dbReference>
<dbReference type="PANTHER" id="PTHR43798:SF33">
    <property type="entry name" value="HYDROLASE, PUTATIVE (AFU_ORTHOLOGUE AFUA_2G14860)-RELATED"/>
    <property type="match status" value="1"/>
</dbReference>
<dbReference type="GO" id="GO:0016020">
    <property type="term" value="C:membrane"/>
    <property type="evidence" value="ECO:0007669"/>
    <property type="project" value="TreeGrafter"/>
</dbReference>
<sequence length="274" mass="30331">MNLQQEIYQWGHAQHPTLVFFHGLGSTGLAFGELANYLPAHHIVSFDLPGHGYASALTEEAAYLPSNVIALIEKMLTQKLGNKKFYLIGHSLGADLALHYAATFPKQIAGLILLDGGYLSSQDMGMTVEMELQNIESFCNDVRFSSWDEFFQSEKEELSRWSTELEAASRAQVKALDGEIRLALSTFTAQSLIKGLDAEPIRHKLQHVKCPTLLVSATKPIELEQIRNKSIADFQAKVSNVQVEPVPNAGHDIFRDAPEQVAEKITAWLANNNG</sequence>
<dbReference type="Pfam" id="PF00561">
    <property type="entry name" value="Abhydrolase_1"/>
    <property type="match status" value="1"/>
</dbReference>
<evidence type="ECO:0000259" key="1">
    <source>
        <dbReference type="Pfam" id="PF00561"/>
    </source>
</evidence>
<proteinExistence type="predicted"/>
<dbReference type="AlphaFoldDB" id="A0A2S0JVY8"/>
<evidence type="ECO:0000313" key="2">
    <source>
        <dbReference type="EMBL" id="AVK95124.1"/>
    </source>
</evidence>
<dbReference type="PANTHER" id="PTHR43798">
    <property type="entry name" value="MONOACYLGLYCEROL LIPASE"/>
    <property type="match status" value="1"/>
</dbReference>
<evidence type="ECO:0000313" key="3">
    <source>
        <dbReference type="Proteomes" id="UP000238825"/>
    </source>
</evidence>
<dbReference type="InterPro" id="IPR029058">
    <property type="entry name" value="AB_hydrolase_fold"/>
</dbReference>
<accession>A0A2S0JVY8</accession>